<comment type="caution">
    <text evidence="2">The sequence shown here is derived from an EMBL/GenBank/DDBJ whole genome shotgun (WGS) entry which is preliminary data.</text>
</comment>
<dbReference type="EMBL" id="SNXK01000012">
    <property type="protein sequence ID" value="TDP29751.1"/>
    <property type="molecule type" value="Genomic_DNA"/>
</dbReference>
<evidence type="ECO:0000256" key="1">
    <source>
        <dbReference type="SAM" id="Phobius"/>
    </source>
</evidence>
<sequence length="113" mass="11398">MSFDTLRDLSADVRGRLYALLAPVQVLLVTLGLLNDSNAALWGSVAAAILGFGVAGANSTATWRTWLYGILGVAQPVLIAYGVATDSQVSAIVAVVATALGLGVAAAKTPSLG</sequence>
<dbReference type="Pfam" id="PF23809">
    <property type="entry name" value="Phage_holin_9"/>
    <property type="match status" value="1"/>
</dbReference>
<protein>
    <recommendedName>
        <fullName evidence="4">Holin</fullName>
    </recommendedName>
</protein>
<gene>
    <name evidence="2" type="ORF">DFR75_11212</name>
</gene>
<dbReference type="Proteomes" id="UP000295087">
    <property type="component" value="Unassembled WGS sequence"/>
</dbReference>
<keyword evidence="1" id="KW-1133">Transmembrane helix</keyword>
<reference evidence="2 3" key="1">
    <citation type="submission" date="2019-03" db="EMBL/GenBank/DDBJ databases">
        <title>Genomic Encyclopedia of Type Strains, Phase IV (KMG-IV): sequencing the most valuable type-strain genomes for metagenomic binning, comparative biology and taxonomic classification.</title>
        <authorList>
            <person name="Goeker M."/>
        </authorList>
    </citation>
    <scope>NUCLEOTIDE SEQUENCE [LARGE SCALE GENOMIC DNA]</scope>
    <source>
        <strain evidence="2 3">DSM 44496</strain>
    </source>
</reference>
<evidence type="ECO:0000313" key="3">
    <source>
        <dbReference type="Proteomes" id="UP000295087"/>
    </source>
</evidence>
<keyword evidence="1" id="KW-0472">Membrane</keyword>
<dbReference type="InterPro" id="IPR056390">
    <property type="entry name" value="Holin_phage"/>
</dbReference>
<dbReference type="RefSeq" id="WP_067496602.1">
    <property type="nucleotide sequence ID" value="NZ_SNXK01000012.1"/>
</dbReference>
<name>A0A4R6P385_NOCIG</name>
<feature type="transmembrane region" description="Helical" evidence="1">
    <location>
        <begin position="89"/>
        <end position="107"/>
    </location>
</feature>
<evidence type="ECO:0008006" key="4">
    <source>
        <dbReference type="Google" id="ProtNLM"/>
    </source>
</evidence>
<dbReference type="AlphaFoldDB" id="A0A4R6P385"/>
<feature type="transmembrane region" description="Helical" evidence="1">
    <location>
        <begin position="17"/>
        <end position="34"/>
    </location>
</feature>
<feature type="transmembrane region" description="Helical" evidence="1">
    <location>
        <begin position="65"/>
        <end position="83"/>
    </location>
</feature>
<accession>A0A4R6P385</accession>
<proteinExistence type="predicted"/>
<evidence type="ECO:0000313" key="2">
    <source>
        <dbReference type="EMBL" id="TDP29751.1"/>
    </source>
</evidence>
<feature type="transmembrane region" description="Helical" evidence="1">
    <location>
        <begin position="40"/>
        <end position="58"/>
    </location>
</feature>
<keyword evidence="3" id="KW-1185">Reference proteome</keyword>
<keyword evidence="1" id="KW-0812">Transmembrane</keyword>
<organism evidence="2 3">
    <name type="scientific">Nocardia ignorata</name>
    <dbReference type="NCBI Taxonomy" id="145285"/>
    <lineage>
        <taxon>Bacteria</taxon>
        <taxon>Bacillati</taxon>
        <taxon>Actinomycetota</taxon>
        <taxon>Actinomycetes</taxon>
        <taxon>Mycobacteriales</taxon>
        <taxon>Nocardiaceae</taxon>
        <taxon>Nocardia</taxon>
    </lineage>
</organism>